<evidence type="ECO:0000313" key="4">
    <source>
        <dbReference type="EMBL" id="AYW49164.1"/>
    </source>
</evidence>
<dbReference type="KEGG" id="tey:GLW17_07930"/>
<evidence type="ECO:0000313" key="5">
    <source>
        <dbReference type="EMBL" id="QGP76729.1"/>
    </source>
</evidence>
<protein>
    <submittedName>
        <fullName evidence="4 5">N-acetyltransferase</fullName>
    </submittedName>
</protein>
<accession>A0A3G5FFN7</accession>
<dbReference type="EMBL" id="CP027768">
    <property type="protein sequence ID" value="AYW49164.1"/>
    <property type="molecule type" value="Genomic_DNA"/>
</dbReference>
<dbReference type="Gene3D" id="3.40.630.30">
    <property type="match status" value="1"/>
</dbReference>
<dbReference type="GO" id="GO:0016747">
    <property type="term" value="F:acyltransferase activity, transferring groups other than amino-acyl groups"/>
    <property type="evidence" value="ECO:0007669"/>
    <property type="project" value="InterPro"/>
</dbReference>
<dbReference type="EMBL" id="CP046246">
    <property type="protein sequence ID" value="QGP76729.1"/>
    <property type="molecule type" value="Genomic_DNA"/>
</dbReference>
<dbReference type="Proteomes" id="UP000427886">
    <property type="component" value="Chromosome"/>
</dbReference>
<evidence type="ECO:0000313" key="6">
    <source>
        <dbReference type="Proteomes" id="UP000280475"/>
    </source>
</evidence>
<evidence type="ECO:0000313" key="7">
    <source>
        <dbReference type="Proteomes" id="UP000427886"/>
    </source>
</evidence>
<reference evidence="4 6" key="1">
    <citation type="journal article" date="2012" name="Int. J. Syst. Evol. Microbiol.">
        <title>Characterization of Tetragenococcus strains from sugar thick juice reveals a novel species, Tetragenococcus osmophilus sp. nov., and divides Tetragenococcus halophilus into two subspecies, T. halophilus subsp. halophilus subsp. nov. and T. halophilus subsp. flandriensis subsp. nov.</title>
        <authorList>
            <person name="Juste A."/>
            <person name="Van Trappen S."/>
            <person name="Verreth C."/>
            <person name="Cleenwerck I."/>
            <person name="De Vos P."/>
            <person name="Lievens B."/>
            <person name="Willems K.A."/>
        </authorList>
    </citation>
    <scope>NUCLEOTIDE SEQUENCE [LARGE SCALE GENOMIC DNA]</scope>
    <source>
        <strain evidence="4 6">LMG 26042</strain>
    </source>
</reference>
<feature type="domain" description="N-acetyltransferase" evidence="3">
    <location>
        <begin position="1"/>
        <end position="145"/>
    </location>
</feature>
<proteinExistence type="predicted"/>
<organism evidence="4 6">
    <name type="scientific">Tetragenococcus halophilus</name>
    <name type="common">Pediococcus halophilus</name>
    <dbReference type="NCBI Taxonomy" id="51669"/>
    <lineage>
        <taxon>Bacteria</taxon>
        <taxon>Bacillati</taxon>
        <taxon>Bacillota</taxon>
        <taxon>Bacilli</taxon>
        <taxon>Lactobacillales</taxon>
        <taxon>Enterococcaceae</taxon>
        <taxon>Tetragenococcus</taxon>
    </lineage>
</organism>
<dbReference type="InterPro" id="IPR016181">
    <property type="entry name" value="Acyl_CoA_acyltransferase"/>
</dbReference>
<gene>
    <name evidence="4" type="ORF">C7H83_00840</name>
    <name evidence="5" type="ORF">GLW17_07930</name>
</gene>
<evidence type="ECO:0000256" key="2">
    <source>
        <dbReference type="ARBA" id="ARBA00023315"/>
    </source>
</evidence>
<dbReference type="PANTHER" id="PTHR43420">
    <property type="entry name" value="ACETYLTRANSFERASE"/>
    <property type="match status" value="1"/>
</dbReference>
<reference evidence="4" key="2">
    <citation type="submission" date="2018-03" db="EMBL/GenBank/DDBJ databases">
        <authorList>
            <person name="Jeon C.O."/>
        </authorList>
    </citation>
    <scope>NUCLEOTIDE SEQUENCE</scope>
    <source>
        <strain evidence="4">LMG 26042</strain>
    </source>
</reference>
<evidence type="ECO:0000259" key="3">
    <source>
        <dbReference type="PROSITE" id="PS51186"/>
    </source>
</evidence>
<sequence>MEKVNITFGSQSWQQAASIFIRMNVFVLEGKISLQDEFDLKDNDEAVYAVAYQGDLPVSTARLLKIDDEDVQITRVATLKEYRGNHLSSEILKQLEDYSKTRGYKKIIIHSEVVALAFYLKCGYEISSNVYYEDGKSCQSVEKYL</sequence>
<dbReference type="SUPFAM" id="SSF55729">
    <property type="entry name" value="Acyl-CoA N-acyltransferases (Nat)"/>
    <property type="match status" value="1"/>
</dbReference>
<keyword evidence="2" id="KW-0012">Acyltransferase</keyword>
<evidence type="ECO:0000256" key="1">
    <source>
        <dbReference type="ARBA" id="ARBA00022679"/>
    </source>
</evidence>
<dbReference type="Proteomes" id="UP000280475">
    <property type="component" value="Chromosome"/>
</dbReference>
<dbReference type="InterPro" id="IPR000182">
    <property type="entry name" value="GNAT_dom"/>
</dbReference>
<keyword evidence="1 4" id="KW-0808">Transferase</keyword>
<dbReference type="PROSITE" id="PS51186">
    <property type="entry name" value="GNAT"/>
    <property type="match status" value="1"/>
</dbReference>
<dbReference type="RefSeq" id="WP_061841357.1">
    <property type="nucleotide sequence ID" value="NZ_CP027768.1"/>
</dbReference>
<dbReference type="Pfam" id="PF00583">
    <property type="entry name" value="Acetyltransf_1"/>
    <property type="match status" value="1"/>
</dbReference>
<dbReference type="AlphaFoldDB" id="A0A3G5FFN7"/>
<dbReference type="InterPro" id="IPR050680">
    <property type="entry name" value="YpeA/RimI_acetyltransf"/>
</dbReference>
<name>A0A3G5FFN7_TETHA</name>
<reference evidence="5 7" key="3">
    <citation type="submission" date="2019-11" db="EMBL/GenBank/DDBJ databases">
        <authorList>
            <person name="Kim E."/>
            <person name="Lee J."/>
            <person name="Jeon K."/>
            <person name="Lee Y."/>
        </authorList>
    </citation>
    <scope>NUCLEOTIDE SEQUENCE [LARGE SCALE GENOMIC DNA]</scope>
    <source>
        <strain evidence="5 7">YJ1</strain>
    </source>
</reference>